<dbReference type="Proteomes" id="UP000593892">
    <property type="component" value="Chromosome"/>
</dbReference>
<evidence type="ECO:0000259" key="1">
    <source>
        <dbReference type="SMART" id="SM00507"/>
    </source>
</evidence>
<gene>
    <name evidence="2" type="ORF">IRI77_18690</name>
</gene>
<dbReference type="Pfam" id="PF01844">
    <property type="entry name" value="HNH"/>
    <property type="match status" value="1"/>
</dbReference>
<dbReference type="Gene3D" id="1.10.30.50">
    <property type="match status" value="1"/>
</dbReference>
<dbReference type="InterPro" id="IPR003615">
    <property type="entry name" value="HNH_nuc"/>
</dbReference>
<keyword evidence="3" id="KW-1185">Reference proteome</keyword>
<feature type="domain" description="HNH nuclease" evidence="1">
    <location>
        <begin position="8"/>
        <end position="66"/>
    </location>
</feature>
<dbReference type="GO" id="GO:0004519">
    <property type="term" value="F:endonuclease activity"/>
    <property type="evidence" value="ECO:0007669"/>
    <property type="project" value="UniProtKB-KW"/>
</dbReference>
<evidence type="ECO:0000313" key="3">
    <source>
        <dbReference type="Proteomes" id="UP000593892"/>
    </source>
</evidence>
<dbReference type="KEGG" id="pfer:IRI77_18690"/>
<proteinExistence type="predicted"/>
<name>A0A7S7NYD1_PALFE</name>
<dbReference type="EMBL" id="CP063849">
    <property type="protein sequence ID" value="QOY92058.1"/>
    <property type="molecule type" value="Genomic_DNA"/>
</dbReference>
<dbReference type="SMART" id="SM00507">
    <property type="entry name" value="HNHc"/>
    <property type="match status" value="1"/>
</dbReference>
<keyword evidence="2" id="KW-0540">Nuclease</keyword>
<accession>A0A7S7NYD1</accession>
<protein>
    <submittedName>
        <fullName evidence="2">HNH endonuclease</fullName>
    </submittedName>
</protein>
<sequence>MATGKWSKDQAEAGERANYRCEYCDLDLLSSIDNYKLWTLDHIVPKEVGGDESLDNLAIACRMCNVYFKWRWDPRKGAPAGADRAGLVAAVRLHVEAQRIRMAGDLELVRQIVEYKPNPECPIR</sequence>
<keyword evidence="2" id="KW-0255">Endonuclease</keyword>
<dbReference type="AlphaFoldDB" id="A0A7S7NYD1"/>
<dbReference type="GO" id="GO:0003676">
    <property type="term" value="F:nucleic acid binding"/>
    <property type="evidence" value="ECO:0007669"/>
    <property type="project" value="InterPro"/>
</dbReference>
<reference evidence="2 3" key="1">
    <citation type="submission" date="2020-10" db="EMBL/GenBank/DDBJ databases">
        <title>Complete genome sequence of Paludibaculum fermentans P105T, a facultatively anaerobic acidobacterium capable of dissimilatory Fe(III) reduction.</title>
        <authorList>
            <person name="Dedysh S.N."/>
            <person name="Beletsky A.V."/>
            <person name="Kulichevskaya I.S."/>
            <person name="Mardanov A.V."/>
            <person name="Ravin N.V."/>
        </authorList>
    </citation>
    <scope>NUCLEOTIDE SEQUENCE [LARGE SCALE GENOMIC DNA]</scope>
    <source>
        <strain evidence="2 3">P105</strain>
    </source>
</reference>
<dbReference type="InterPro" id="IPR002711">
    <property type="entry name" value="HNH"/>
</dbReference>
<evidence type="ECO:0000313" key="2">
    <source>
        <dbReference type="EMBL" id="QOY92058.1"/>
    </source>
</evidence>
<dbReference type="GO" id="GO:0008270">
    <property type="term" value="F:zinc ion binding"/>
    <property type="evidence" value="ECO:0007669"/>
    <property type="project" value="InterPro"/>
</dbReference>
<organism evidence="2 3">
    <name type="scientific">Paludibaculum fermentans</name>
    <dbReference type="NCBI Taxonomy" id="1473598"/>
    <lineage>
        <taxon>Bacteria</taxon>
        <taxon>Pseudomonadati</taxon>
        <taxon>Acidobacteriota</taxon>
        <taxon>Terriglobia</taxon>
        <taxon>Bryobacterales</taxon>
        <taxon>Bryobacteraceae</taxon>
        <taxon>Paludibaculum</taxon>
    </lineage>
</organism>
<keyword evidence="2" id="KW-0378">Hydrolase</keyword>
<dbReference type="CDD" id="cd00085">
    <property type="entry name" value="HNHc"/>
    <property type="match status" value="1"/>
</dbReference>